<evidence type="ECO:0000313" key="2">
    <source>
        <dbReference type="EMBL" id="MBG8553825.1"/>
    </source>
</evidence>
<keyword evidence="1" id="KW-0732">Signal</keyword>
<sequence>MPTLLRLLGCLPLLAAGLASCQKSDLNAAAPMAEQVVPLRVGSTWVYRRYAFDANGTAIDSTTYTRSVVRDTIIDRHIWYILSTKELVQNNHNGYVRYNPADPEGIIVYANAGFGGSIGYNYQYPSYSLWVLTWRSAQPAPVATSWHRYQAIRYDIELQYLYPGQATPLIQKREEYVAPGLGLVHANYYARETGQLQQRLELLSFTQ</sequence>
<comment type="caution">
    <text evidence="2">The sequence shown here is derived from an EMBL/GenBank/DDBJ whole genome shotgun (WGS) entry which is preliminary data.</text>
</comment>
<reference evidence="2 3" key="1">
    <citation type="submission" date="2020-11" db="EMBL/GenBank/DDBJ databases">
        <title>Hymenobacter sp.</title>
        <authorList>
            <person name="Kim M.K."/>
        </authorList>
    </citation>
    <scope>NUCLEOTIDE SEQUENCE [LARGE SCALE GENOMIC DNA]</scope>
    <source>
        <strain evidence="2 3">BT594</strain>
    </source>
</reference>
<dbReference type="PROSITE" id="PS51257">
    <property type="entry name" value="PROKAR_LIPOPROTEIN"/>
    <property type="match status" value="1"/>
</dbReference>
<dbReference type="EMBL" id="JADWYK010000004">
    <property type="protein sequence ID" value="MBG8553825.1"/>
    <property type="molecule type" value="Genomic_DNA"/>
</dbReference>
<dbReference type="RefSeq" id="WP_196954832.1">
    <property type="nucleotide sequence ID" value="NZ_JADWYK010000004.1"/>
</dbReference>
<gene>
    <name evidence="2" type="ORF">I5L79_09720</name>
</gene>
<accession>A0ABS0L132</accession>
<evidence type="ECO:0008006" key="4">
    <source>
        <dbReference type="Google" id="ProtNLM"/>
    </source>
</evidence>
<proteinExistence type="predicted"/>
<organism evidence="2 3">
    <name type="scientific">Hymenobacter guriensis</name>
    <dbReference type="NCBI Taxonomy" id="2793065"/>
    <lineage>
        <taxon>Bacteria</taxon>
        <taxon>Pseudomonadati</taxon>
        <taxon>Bacteroidota</taxon>
        <taxon>Cytophagia</taxon>
        <taxon>Cytophagales</taxon>
        <taxon>Hymenobacteraceae</taxon>
        <taxon>Hymenobacter</taxon>
    </lineage>
</organism>
<evidence type="ECO:0000256" key="1">
    <source>
        <dbReference type="SAM" id="SignalP"/>
    </source>
</evidence>
<evidence type="ECO:0000313" key="3">
    <source>
        <dbReference type="Proteomes" id="UP000601099"/>
    </source>
</evidence>
<keyword evidence="3" id="KW-1185">Reference proteome</keyword>
<protein>
    <recommendedName>
        <fullName evidence="4">DUF4136 domain-containing protein</fullName>
    </recommendedName>
</protein>
<feature type="signal peptide" evidence="1">
    <location>
        <begin position="1"/>
        <end position="15"/>
    </location>
</feature>
<dbReference type="Proteomes" id="UP000601099">
    <property type="component" value="Unassembled WGS sequence"/>
</dbReference>
<feature type="chain" id="PRO_5047446423" description="DUF4136 domain-containing protein" evidence="1">
    <location>
        <begin position="16"/>
        <end position="207"/>
    </location>
</feature>
<name>A0ABS0L132_9BACT</name>